<dbReference type="Pfam" id="PF00085">
    <property type="entry name" value="Thioredoxin"/>
    <property type="match status" value="1"/>
</dbReference>
<evidence type="ECO:0000256" key="2">
    <source>
        <dbReference type="SAM" id="SignalP"/>
    </source>
</evidence>
<dbReference type="InterPro" id="IPR013766">
    <property type="entry name" value="Thioredoxin_domain"/>
</dbReference>
<organism evidence="4 5">
    <name type="scientific">Triparma laevis f. longispina</name>
    <dbReference type="NCBI Taxonomy" id="1714387"/>
    <lineage>
        <taxon>Eukaryota</taxon>
        <taxon>Sar</taxon>
        <taxon>Stramenopiles</taxon>
        <taxon>Ochrophyta</taxon>
        <taxon>Bolidophyceae</taxon>
        <taxon>Parmales</taxon>
        <taxon>Triparmaceae</taxon>
        <taxon>Triparma</taxon>
    </lineage>
</organism>
<keyword evidence="2" id="KW-0732">Signal</keyword>
<dbReference type="InterPro" id="IPR017937">
    <property type="entry name" value="Thioredoxin_CS"/>
</dbReference>
<dbReference type="PANTHER" id="PTHR46115">
    <property type="entry name" value="THIOREDOXIN-LIKE PROTEIN 1"/>
    <property type="match status" value="1"/>
</dbReference>
<feature type="chain" id="PRO_5040823896" description="Thioredoxin domain-containing protein" evidence="2">
    <location>
        <begin position="19"/>
        <end position="162"/>
    </location>
</feature>
<reference evidence="5" key="1">
    <citation type="journal article" date="2023" name="Commun. Biol.">
        <title>Genome analysis of Parmales, the sister group of diatoms, reveals the evolutionary specialization of diatoms from phago-mixotrophs to photoautotrophs.</title>
        <authorList>
            <person name="Ban H."/>
            <person name="Sato S."/>
            <person name="Yoshikawa S."/>
            <person name="Yamada K."/>
            <person name="Nakamura Y."/>
            <person name="Ichinomiya M."/>
            <person name="Sato N."/>
            <person name="Blanc-Mathieu R."/>
            <person name="Endo H."/>
            <person name="Kuwata A."/>
            <person name="Ogata H."/>
        </authorList>
    </citation>
    <scope>NUCLEOTIDE SEQUENCE [LARGE SCALE GENOMIC DNA]</scope>
    <source>
        <strain evidence="5">NIES 3700</strain>
    </source>
</reference>
<feature type="domain" description="Thioredoxin" evidence="3">
    <location>
        <begin position="35"/>
        <end position="161"/>
    </location>
</feature>
<proteinExistence type="predicted"/>
<dbReference type="InterPro" id="IPR036249">
    <property type="entry name" value="Thioredoxin-like_sf"/>
</dbReference>
<dbReference type="AlphaFoldDB" id="A0A9W7FPK1"/>
<evidence type="ECO:0000313" key="5">
    <source>
        <dbReference type="Proteomes" id="UP001165122"/>
    </source>
</evidence>
<comment type="caution">
    <text evidence="4">The sequence shown here is derived from an EMBL/GenBank/DDBJ whole genome shotgun (WGS) entry which is preliminary data.</text>
</comment>
<name>A0A9W7FPK1_9STRA</name>
<feature type="signal peptide" evidence="2">
    <location>
        <begin position="1"/>
        <end position="18"/>
    </location>
</feature>
<accession>A0A9W7FPK1</accession>
<evidence type="ECO:0000256" key="1">
    <source>
        <dbReference type="ARBA" id="ARBA00023157"/>
    </source>
</evidence>
<evidence type="ECO:0000259" key="3">
    <source>
        <dbReference type="PROSITE" id="PS51352"/>
    </source>
</evidence>
<dbReference type="PRINTS" id="PR00421">
    <property type="entry name" value="THIOREDOXIN"/>
</dbReference>
<dbReference type="FunFam" id="3.40.30.10:FF:000245">
    <property type="entry name" value="Thioredoxin"/>
    <property type="match status" value="1"/>
</dbReference>
<keyword evidence="5" id="KW-1185">Reference proteome</keyword>
<gene>
    <name evidence="4" type="ORF">TrLO_g10796</name>
</gene>
<sequence length="162" mass="17564">MLKFILLLLLALLSQTSSFSSHLSPRRALTLPIRPDLASSNPLSNLHTTQLSAVLDIESELVFDKTITSAKSALVVVDYSTTWCGPCKVIAPKFEELSTKYPDSVFLKVIGDSSSDASKLMKRESVRSVPAFHFFKDGQKVDVVNGANAEALEAAIKKHAGS</sequence>
<evidence type="ECO:0000313" key="4">
    <source>
        <dbReference type="EMBL" id="GMI16539.1"/>
    </source>
</evidence>
<protein>
    <recommendedName>
        <fullName evidence="3">Thioredoxin domain-containing protein</fullName>
    </recommendedName>
</protein>
<dbReference type="EMBL" id="BRXW01000254">
    <property type="protein sequence ID" value="GMI16539.1"/>
    <property type="molecule type" value="Genomic_DNA"/>
</dbReference>
<dbReference type="PROSITE" id="PS00194">
    <property type="entry name" value="THIOREDOXIN_1"/>
    <property type="match status" value="1"/>
</dbReference>
<dbReference type="OrthoDB" id="2121326at2759"/>
<dbReference type="CDD" id="cd02947">
    <property type="entry name" value="TRX_family"/>
    <property type="match status" value="1"/>
</dbReference>
<dbReference type="Gene3D" id="3.40.30.10">
    <property type="entry name" value="Glutaredoxin"/>
    <property type="match status" value="1"/>
</dbReference>
<dbReference type="PROSITE" id="PS51352">
    <property type="entry name" value="THIOREDOXIN_2"/>
    <property type="match status" value="1"/>
</dbReference>
<dbReference type="Proteomes" id="UP001165122">
    <property type="component" value="Unassembled WGS sequence"/>
</dbReference>
<dbReference type="SUPFAM" id="SSF52833">
    <property type="entry name" value="Thioredoxin-like"/>
    <property type="match status" value="1"/>
</dbReference>
<keyword evidence="1" id="KW-1015">Disulfide bond</keyword>